<dbReference type="PANTHER" id="PTHR47976">
    <property type="entry name" value="G-TYPE LECTIN S-RECEPTOR-LIKE SERINE/THREONINE-PROTEIN KINASE SD2-5"/>
    <property type="match status" value="1"/>
</dbReference>
<evidence type="ECO:0000256" key="2">
    <source>
        <dbReference type="ARBA" id="ARBA00023180"/>
    </source>
</evidence>
<keyword evidence="5" id="KW-1185">Reference proteome</keyword>
<dbReference type="InterPro" id="IPR001480">
    <property type="entry name" value="Bulb-type_lectin_dom"/>
</dbReference>
<name>A0A8S0SE59_OLEEU</name>
<feature type="domain" description="Bulb-type lectin" evidence="3">
    <location>
        <begin position="1"/>
        <end position="90"/>
    </location>
</feature>
<proteinExistence type="predicted"/>
<comment type="caution">
    <text evidence="4">The sequence shown here is derived from an EMBL/GenBank/DDBJ whole genome shotgun (WGS) entry which is preliminary data.</text>
</comment>
<accession>A0A8S0SE59</accession>
<dbReference type="AlphaFoldDB" id="A0A8S0SE59"/>
<dbReference type="InterPro" id="IPR051343">
    <property type="entry name" value="G-type_lectin_kinases/EP1-like"/>
</dbReference>
<keyword evidence="2" id="KW-0325">Glycoprotein</keyword>
<organism evidence="4 5">
    <name type="scientific">Olea europaea subsp. europaea</name>
    <dbReference type="NCBI Taxonomy" id="158383"/>
    <lineage>
        <taxon>Eukaryota</taxon>
        <taxon>Viridiplantae</taxon>
        <taxon>Streptophyta</taxon>
        <taxon>Embryophyta</taxon>
        <taxon>Tracheophyta</taxon>
        <taxon>Spermatophyta</taxon>
        <taxon>Magnoliopsida</taxon>
        <taxon>eudicotyledons</taxon>
        <taxon>Gunneridae</taxon>
        <taxon>Pentapetalae</taxon>
        <taxon>asterids</taxon>
        <taxon>lamiids</taxon>
        <taxon>Lamiales</taxon>
        <taxon>Oleaceae</taxon>
        <taxon>Oleeae</taxon>
        <taxon>Olea</taxon>
    </lineage>
</organism>
<dbReference type="OrthoDB" id="1930390at2759"/>
<dbReference type="Pfam" id="PF01453">
    <property type="entry name" value="B_lectin"/>
    <property type="match status" value="1"/>
</dbReference>
<evidence type="ECO:0000259" key="3">
    <source>
        <dbReference type="PROSITE" id="PS50927"/>
    </source>
</evidence>
<sequence>IIPRGCLLAIWFNRIPEKIIVWSANRDNLVQEGSKVQPFAEEGLELIDPRGQRIRPVALSSVGVAYGAMFDTGNFVLENNSSVVLWQSLDEPTDTLLPAQILKKETSPWMAAVLLIGQRKL</sequence>
<feature type="non-terminal residue" evidence="4">
    <location>
        <position position="1"/>
    </location>
</feature>
<keyword evidence="1" id="KW-0732">Signal</keyword>
<reference evidence="4 5" key="1">
    <citation type="submission" date="2019-12" db="EMBL/GenBank/DDBJ databases">
        <authorList>
            <person name="Alioto T."/>
            <person name="Alioto T."/>
            <person name="Gomez Garrido J."/>
        </authorList>
    </citation>
    <scope>NUCLEOTIDE SEQUENCE [LARGE SCALE GENOMIC DNA]</scope>
</reference>
<dbReference type="SUPFAM" id="SSF51110">
    <property type="entry name" value="alpha-D-mannose-specific plant lectins"/>
    <property type="match status" value="1"/>
</dbReference>
<dbReference type="EMBL" id="CACTIH010004132">
    <property type="protein sequence ID" value="CAA2989664.1"/>
    <property type="molecule type" value="Genomic_DNA"/>
</dbReference>
<evidence type="ECO:0000313" key="4">
    <source>
        <dbReference type="EMBL" id="CAA2989664.1"/>
    </source>
</evidence>
<gene>
    <name evidence="4" type="ORF">OLEA9_A114783</name>
</gene>
<protein>
    <submittedName>
        <fullName evidence="4">G-type lectin S-receptor-like serine threonine-kinase LECRK3</fullName>
    </submittedName>
</protein>
<dbReference type="Proteomes" id="UP000594638">
    <property type="component" value="Unassembled WGS sequence"/>
</dbReference>
<dbReference type="Gramene" id="OE9A114783T1">
    <property type="protein sequence ID" value="OE9A114783C1"/>
    <property type="gene ID" value="OE9A114783"/>
</dbReference>
<evidence type="ECO:0000256" key="1">
    <source>
        <dbReference type="ARBA" id="ARBA00022729"/>
    </source>
</evidence>
<dbReference type="InterPro" id="IPR036426">
    <property type="entry name" value="Bulb-type_lectin_dom_sf"/>
</dbReference>
<dbReference type="PANTHER" id="PTHR47976:SF108">
    <property type="entry name" value="G-TYPE LECTIN S-RECEPTOR-LIKE SERINE_THREONINE-PROTEIN KINASE LECRK1"/>
    <property type="match status" value="1"/>
</dbReference>
<evidence type="ECO:0000313" key="5">
    <source>
        <dbReference type="Proteomes" id="UP000594638"/>
    </source>
</evidence>
<dbReference type="PROSITE" id="PS50927">
    <property type="entry name" value="BULB_LECTIN"/>
    <property type="match status" value="1"/>
</dbReference>